<protein>
    <submittedName>
        <fullName evidence="1">Uncharacterized protein</fullName>
    </submittedName>
</protein>
<evidence type="ECO:0000313" key="1">
    <source>
        <dbReference type="EMBL" id="SHI98538.1"/>
    </source>
</evidence>
<sequence>MEDIINKHFAKVKKGNKKSMEAIVDFYMNSVFYLAKSIIGSCGSNEDIDDVDIDFGNTDAKISDIRCRGKNYGGHTNEGSSVYTYTFEEKDLNLKEKLSENIDFNINALNIIQKGEWNFKVK</sequence>
<evidence type="ECO:0000313" key="2">
    <source>
        <dbReference type="Proteomes" id="UP000184310"/>
    </source>
</evidence>
<dbReference type="AlphaFoldDB" id="A0A1M6FLE9"/>
<keyword evidence="2" id="KW-1185">Reference proteome</keyword>
<gene>
    <name evidence="1" type="ORF">SAMN02745163_01172</name>
</gene>
<dbReference type="RefSeq" id="WP_072985729.1">
    <property type="nucleotide sequence ID" value="NZ_FQZB01000005.1"/>
</dbReference>
<reference evidence="1 2" key="1">
    <citation type="submission" date="2016-11" db="EMBL/GenBank/DDBJ databases">
        <authorList>
            <person name="Jaros S."/>
            <person name="Januszkiewicz K."/>
            <person name="Wedrychowicz H."/>
        </authorList>
    </citation>
    <scope>NUCLEOTIDE SEQUENCE [LARGE SCALE GENOMIC DNA]</scope>
    <source>
        <strain evidence="1 2">DSM 21758</strain>
    </source>
</reference>
<name>A0A1M6FLE9_9CLOT</name>
<proteinExistence type="predicted"/>
<dbReference type="Proteomes" id="UP000184310">
    <property type="component" value="Unassembled WGS sequence"/>
</dbReference>
<accession>A0A1M6FLE9</accession>
<dbReference type="EMBL" id="FQZB01000005">
    <property type="protein sequence ID" value="SHI98538.1"/>
    <property type="molecule type" value="Genomic_DNA"/>
</dbReference>
<dbReference type="STRING" id="1121302.SAMN02745163_01172"/>
<organism evidence="1 2">
    <name type="scientific">Clostridium cavendishii DSM 21758</name>
    <dbReference type="NCBI Taxonomy" id="1121302"/>
    <lineage>
        <taxon>Bacteria</taxon>
        <taxon>Bacillati</taxon>
        <taxon>Bacillota</taxon>
        <taxon>Clostridia</taxon>
        <taxon>Eubacteriales</taxon>
        <taxon>Clostridiaceae</taxon>
        <taxon>Clostridium</taxon>
    </lineage>
</organism>